<reference evidence="2 3" key="1">
    <citation type="journal article" date="2019" name="Commun. Biol.">
        <title>The bagworm genome reveals a unique fibroin gene that provides high tensile strength.</title>
        <authorList>
            <person name="Kono N."/>
            <person name="Nakamura H."/>
            <person name="Ohtoshi R."/>
            <person name="Tomita M."/>
            <person name="Numata K."/>
            <person name="Arakawa K."/>
        </authorList>
    </citation>
    <scope>NUCLEOTIDE SEQUENCE [LARGE SCALE GENOMIC DNA]</scope>
</reference>
<sequence>MACSPLRMSIKGAGVGHSCRDPRPASRKWVTRHRTGTRIESGNEIEIDSNILQYERRRNTFYVHVAEVASGKLVYVKALPKSPATRTLTKRKQTRERVRSAAPGGEPASRPRTATYGYVVNGRCKKKMWAESRDVSLTPTRALHEFVCVVLKSKHVLINVHSVEETLSNSHVPISAESASLCRFLCNHTPLKRLRTMHFILDRFCATTTTFDHDKGSSAPVKPIHRCGHLRNVVTKTDTNVKWVFRMITGNPLVVFRDIHTQSVFPHFSCMWTVLTS</sequence>
<name>A0A4C1WCR2_EUMVA</name>
<comment type="caution">
    <text evidence="2">The sequence shown here is derived from an EMBL/GenBank/DDBJ whole genome shotgun (WGS) entry which is preliminary data.</text>
</comment>
<proteinExistence type="predicted"/>
<accession>A0A4C1WCR2</accession>
<dbReference type="EMBL" id="BGZK01000539">
    <property type="protein sequence ID" value="GBP49178.1"/>
    <property type="molecule type" value="Genomic_DNA"/>
</dbReference>
<gene>
    <name evidence="2" type="ORF">EVAR_46196_1</name>
</gene>
<feature type="region of interest" description="Disordered" evidence="1">
    <location>
        <begin position="85"/>
        <end position="113"/>
    </location>
</feature>
<evidence type="ECO:0000313" key="3">
    <source>
        <dbReference type="Proteomes" id="UP000299102"/>
    </source>
</evidence>
<evidence type="ECO:0000313" key="2">
    <source>
        <dbReference type="EMBL" id="GBP49178.1"/>
    </source>
</evidence>
<evidence type="ECO:0000256" key="1">
    <source>
        <dbReference type="SAM" id="MobiDB-lite"/>
    </source>
</evidence>
<dbReference type="Proteomes" id="UP000299102">
    <property type="component" value="Unassembled WGS sequence"/>
</dbReference>
<protein>
    <submittedName>
        <fullName evidence="2">Uncharacterized protein</fullName>
    </submittedName>
</protein>
<keyword evidence="3" id="KW-1185">Reference proteome</keyword>
<dbReference type="AlphaFoldDB" id="A0A4C1WCR2"/>
<organism evidence="2 3">
    <name type="scientific">Eumeta variegata</name>
    <name type="common">Bagworm moth</name>
    <name type="synonym">Eumeta japonica</name>
    <dbReference type="NCBI Taxonomy" id="151549"/>
    <lineage>
        <taxon>Eukaryota</taxon>
        <taxon>Metazoa</taxon>
        <taxon>Ecdysozoa</taxon>
        <taxon>Arthropoda</taxon>
        <taxon>Hexapoda</taxon>
        <taxon>Insecta</taxon>
        <taxon>Pterygota</taxon>
        <taxon>Neoptera</taxon>
        <taxon>Endopterygota</taxon>
        <taxon>Lepidoptera</taxon>
        <taxon>Glossata</taxon>
        <taxon>Ditrysia</taxon>
        <taxon>Tineoidea</taxon>
        <taxon>Psychidae</taxon>
        <taxon>Oiketicinae</taxon>
        <taxon>Eumeta</taxon>
    </lineage>
</organism>